<dbReference type="GeneID" id="68351306"/>
<dbReference type="Proteomes" id="UP000824596">
    <property type="component" value="Unassembled WGS sequence"/>
</dbReference>
<dbReference type="AlphaFoldDB" id="A0A9P8SKU3"/>
<evidence type="ECO:0000313" key="5">
    <source>
        <dbReference type="EMBL" id="KAH0966768.1"/>
    </source>
</evidence>
<evidence type="ECO:0000313" key="6">
    <source>
        <dbReference type="Proteomes" id="UP000824596"/>
    </source>
</evidence>
<keyword evidence="2" id="KW-0963">Cytoplasm</keyword>
<dbReference type="GO" id="GO:0005769">
    <property type="term" value="C:early endosome"/>
    <property type="evidence" value="ECO:0007669"/>
    <property type="project" value="TreeGrafter"/>
</dbReference>
<dbReference type="GO" id="GO:0035091">
    <property type="term" value="F:phosphatidylinositol binding"/>
    <property type="evidence" value="ECO:0007669"/>
    <property type="project" value="TreeGrafter"/>
</dbReference>
<dbReference type="Pfam" id="PF02194">
    <property type="entry name" value="PXA"/>
    <property type="match status" value="1"/>
</dbReference>
<evidence type="ECO:0000256" key="3">
    <source>
        <dbReference type="SAM" id="MobiDB-lite"/>
    </source>
</evidence>
<feature type="region of interest" description="Disordered" evidence="3">
    <location>
        <begin position="279"/>
        <end position="306"/>
    </location>
</feature>
<gene>
    <name evidence="5" type="ORF">HRG_02177</name>
</gene>
<dbReference type="GO" id="GO:0005770">
    <property type="term" value="C:late endosome"/>
    <property type="evidence" value="ECO:0007669"/>
    <property type="project" value="TreeGrafter"/>
</dbReference>
<evidence type="ECO:0000259" key="4">
    <source>
        <dbReference type="PROSITE" id="PS51207"/>
    </source>
</evidence>
<accession>A0A9P8SKU3</accession>
<name>A0A9P8SKU3_9HYPO</name>
<dbReference type="PANTHER" id="PTHR22999">
    <property type="entry name" value="PX SERINE/THREONINE KINASE PXK"/>
    <property type="match status" value="1"/>
</dbReference>
<comment type="subcellular location">
    <subcellularLocation>
        <location evidence="1">Cytoplasm</location>
    </subcellularLocation>
</comment>
<keyword evidence="6" id="KW-1185">Reference proteome</keyword>
<sequence length="497" mass="54483">MTVDASSAVPSRAGTPRLKPSASAPLDPRPLPANRRTSRPPTTDPLSDRATQALIRRTLCPQQSRDKGRDAPPPIHDLLPPLTSRNDVDLELYAFLAIILRDFVQSWYGNITADESFVAEIVHIVAHCSRALEQRLRKLDLESLVFDELPEVLDQHVAAHRPAAQPPLAIDPHQAYHSLWPLPLLSPVPDPGDAVTAAEQRENEAAYRQLLVQAVLAVLLPTEDLENPCLTALVGQIFSELIIAGVLVNKAAQPWLVFEAFTVLSSIWLLVESLAMSSSLPPRATRGTDRERKPGQSPGPPHPAKVPVLDFAAWRCAGNLIEMSSRMPWLGGFLSLLQFGAVHGPGRVAGLDRTLDRLLSHRIKALLSPARLSAALRTIRGVVFPNNAPGSSSLCPPCSEAELRALRRRAASAIWGMLPSGVARVYFGAGSPWQRRPGTAKEEEDRVLDDIEDLLMVLGDEYCNKHLVYGLLELLLVRLIPELSEKGVLELWDERLG</sequence>
<dbReference type="PANTHER" id="PTHR22999:SF23">
    <property type="entry name" value="SORTING NEXIN-16"/>
    <property type="match status" value="1"/>
</dbReference>
<feature type="domain" description="PXA" evidence="4">
    <location>
        <begin position="85"/>
        <end position="266"/>
    </location>
</feature>
<dbReference type="EMBL" id="JAIZPD010000002">
    <property type="protein sequence ID" value="KAH0966768.1"/>
    <property type="molecule type" value="Genomic_DNA"/>
</dbReference>
<dbReference type="OrthoDB" id="5582218at2759"/>
<organism evidence="5 6">
    <name type="scientific">Hirsutella rhossiliensis</name>
    <dbReference type="NCBI Taxonomy" id="111463"/>
    <lineage>
        <taxon>Eukaryota</taxon>
        <taxon>Fungi</taxon>
        <taxon>Dikarya</taxon>
        <taxon>Ascomycota</taxon>
        <taxon>Pezizomycotina</taxon>
        <taxon>Sordariomycetes</taxon>
        <taxon>Hypocreomycetidae</taxon>
        <taxon>Hypocreales</taxon>
        <taxon>Ophiocordycipitaceae</taxon>
        <taxon>Hirsutella</taxon>
    </lineage>
</organism>
<comment type="caution">
    <text evidence="5">The sequence shown here is derived from an EMBL/GenBank/DDBJ whole genome shotgun (WGS) entry which is preliminary data.</text>
</comment>
<evidence type="ECO:0000256" key="1">
    <source>
        <dbReference type="ARBA" id="ARBA00004496"/>
    </source>
</evidence>
<feature type="region of interest" description="Disordered" evidence="3">
    <location>
        <begin position="1"/>
        <end position="81"/>
    </location>
</feature>
<dbReference type="SMART" id="SM00313">
    <property type="entry name" value="PXA"/>
    <property type="match status" value="1"/>
</dbReference>
<dbReference type="RefSeq" id="XP_044724281.1">
    <property type="nucleotide sequence ID" value="XM_044860648.1"/>
</dbReference>
<dbReference type="InterPro" id="IPR003114">
    <property type="entry name" value="Phox_assoc"/>
</dbReference>
<dbReference type="InterPro" id="IPR051837">
    <property type="entry name" value="SortingNexin/PXDomain-PKLike"/>
</dbReference>
<protein>
    <submittedName>
        <fullName evidence="5">PXA domain-containing protein</fullName>
    </submittedName>
</protein>
<proteinExistence type="predicted"/>
<reference evidence="5" key="1">
    <citation type="submission" date="2021-09" db="EMBL/GenBank/DDBJ databases">
        <title>A high-quality genome of the endoparasitic fungus Hirsutella rhossiliensis with a comparison of Hirsutella genomes reveals transposable elements contributing to genome size variation.</title>
        <authorList>
            <person name="Lin R."/>
            <person name="Jiao Y."/>
            <person name="Sun X."/>
            <person name="Ling J."/>
            <person name="Xie B."/>
            <person name="Cheng X."/>
        </authorList>
    </citation>
    <scope>NUCLEOTIDE SEQUENCE</scope>
    <source>
        <strain evidence="5">HR02</strain>
    </source>
</reference>
<dbReference type="GO" id="GO:0045022">
    <property type="term" value="P:early endosome to late endosome transport"/>
    <property type="evidence" value="ECO:0007669"/>
    <property type="project" value="TreeGrafter"/>
</dbReference>
<dbReference type="PROSITE" id="PS51207">
    <property type="entry name" value="PXA"/>
    <property type="match status" value="1"/>
</dbReference>
<evidence type="ECO:0000256" key="2">
    <source>
        <dbReference type="ARBA" id="ARBA00022490"/>
    </source>
</evidence>